<organism evidence="2 3">
    <name type="scientific">Ceratodon purpureus</name>
    <name type="common">Fire moss</name>
    <name type="synonym">Dicranum purpureum</name>
    <dbReference type="NCBI Taxonomy" id="3225"/>
    <lineage>
        <taxon>Eukaryota</taxon>
        <taxon>Viridiplantae</taxon>
        <taxon>Streptophyta</taxon>
        <taxon>Embryophyta</taxon>
        <taxon>Bryophyta</taxon>
        <taxon>Bryophytina</taxon>
        <taxon>Bryopsida</taxon>
        <taxon>Dicranidae</taxon>
        <taxon>Pseudoditrichales</taxon>
        <taxon>Ditrichaceae</taxon>
        <taxon>Ceratodon</taxon>
    </lineage>
</organism>
<name>A0A8T0JC37_CERPU</name>
<gene>
    <name evidence="2" type="ORF">KC19_1G238400</name>
</gene>
<evidence type="ECO:0000313" key="2">
    <source>
        <dbReference type="EMBL" id="KAG0592271.1"/>
    </source>
</evidence>
<comment type="caution">
    <text evidence="2">The sequence shown here is derived from an EMBL/GenBank/DDBJ whole genome shotgun (WGS) entry which is preliminary data.</text>
</comment>
<sequence length="123" mass="13178">MPPSRQQMEASKHCSNQFGCPTNPQHSTHTRIRITCRSSLPKRGRAPACTPRVSIAIATPTPTIPGLQAGGSALHPPHHHHFTIPASTPDLSNSTSILTLSDSVNHHKGLGSVGEFMCGDEMR</sequence>
<proteinExistence type="predicted"/>
<accession>A0A8T0JC37</accession>
<feature type="compositionally biased region" description="Polar residues" evidence="1">
    <location>
        <begin position="1"/>
        <end position="27"/>
    </location>
</feature>
<dbReference type="Proteomes" id="UP000822688">
    <property type="component" value="Chromosome 1"/>
</dbReference>
<dbReference type="EMBL" id="CM026421">
    <property type="protein sequence ID" value="KAG0592271.1"/>
    <property type="molecule type" value="Genomic_DNA"/>
</dbReference>
<reference evidence="2" key="1">
    <citation type="submission" date="2020-06" db="EMBL/GenBank/DDBJ databases">
        <title>WGS assembly of Ceratodon purpureus strain R40.</title>
        <authorList>
            <person name="Carey S.B."/>
            <person name="Jenkins J."/>
            <person name="Shu S."/>
            <person name="Lovell J.T."/>
            <person name="Sreedasyam A."/>
            <person name="Maumus F."/>
            <person name="Tiley G.P."/>
            <person name="Fernandez-Pozo N."/>
            <person name="Barry K."/>
            <person name="Chen C."/>
            <person name="Wang M."/>
            <person name="Lipzen A."/>
            <person name="Daum C."/>
            <person name="Saski C.A."/>
            <person name="Payton A.C."/>
            <person name="Mcbreen J.C."/>
            <person name="Conrad R.E."/>
            <person name="Kollar L.M."/>
            <person name="Olsson S."/>
            <person name="Huttunen S."/>
            <person name="Landis J.B."/>
            <person name="Wickett N.J."/>
            <person name="Johnson M.G."/>
            <person name="Rensing S.A."/>
            <person name="Grimwood J."/>
            <person name="Schmutz J."/>
            <person name="Mcdaniel S.F."/>
        </authorList>
    </citation>
    <scope>NUCLEOTIDE SEQUENCE</scope>
    <source>
        <strain evidence="2">R40</strain>
    </source>
</reference>
<evidence type="ECO:0000313" key="3">
    <source>
        <dbReference type="Proteomes" id="UP000822688"/>
    </source>
</evidence>
<protein>
    <submittedName>
        <fullName evidence="2">Uncharacterized protein</fullName>
    </submittedName>
</protein>
<keyword evidence="3" id="KW-1185">Reference proteome</keyword>
<feature type="region of interest" description="Disordered" evidence="1">
    <location>
        <begin position="1"/>
        <end position="28"/>
    </location>
</feature>
<dbReference type="AlphaFoldDB" id="A0A8T0JC37"/>
<evidence type="ECO:0000256" key="1">
    <source>
        <dbReference type="SAM" id="MobiDB-lite"/>
    </source>
</evidence>